<organism evidence="1 2">
    <name type="scientific">Neptunitalea lumnitzerae</name>
    <dbReference type="NCBI Taxonomy" id="2965509"/>
    <lineage>
        <taxon>Bacteria</taxon>
        <taxon>Pseudomonadati</taxon>
        <taxon>Bacteroidota</taxon>
        <taxon>Flavobacteriia</taxon>
        <taxon>Flavobacteriales</taxon>
        <taxon>Flavobacteriaceae</taxon>
        <taxon>Neptunitalea</taxon>
    </lineage>
</organism>
<name>A0ABQ5MGP0_9FLAO</name>
<reference evidence="1" key="1">
    <citation type="submission" date="2022-07" db="EMBL/GenBank/DDBJ databases">
        <title>Taxonomy of Novel Oxalotrophic and Methylotrophic Bacteria.</title>
        <authorList>
            <person name="Sahin N."/>
            <person name="Tani A."/>
        </authorList>
    </citation>
    <scope>NUCLEOTIDE SEQUENCE</scope>
    <source>
        <strain evidence="1">Y10</strain>
    </source>
</reference>
<dbReference type="Proteomes" id="UP001143543">
    <property type="component" value="Unassembled WGS sequence"/>
</dbReference>
<keyword evidence="2" id="KW-1185">Reference proteome</keyword>
<evidence type="ECO:0000313" key="1">
    <source>
        <dbReference type="EMBL" id="GLB48589.1"/>
    </source>
</evidence>
<sequence>MFTVTKDGDYYEISFEGITTEGVTVMANYRGQMLSAHDGESLTKHTATKPEHKN</sequence>
<accession>A0ABQ5MGP0</accession>
<gene>
    <name evidence="1" type="ORF">Y10_09570</name>
</gene>
<evidence type="ECO:0000313" key="2">
    <source>
        <dbReference type="Proteomes" id="UP001143543"/>
    </source>
</evidence>
<protein>
    <submittedName>
        <fullName evidence="1">Uncharacterized protein</fullName>
    </submittedName>
</protein>
<dbReference type="RefSeq" id="WP_281764223.1">
    <property type="nucleotide sequence ID" value="NZ_BRVO01000001.1"/>
</dbReference>
<comment type="caution">
    <text evidence="1">The sequence shown here is derived from an EMBL/GenBank/DDBJ whole genome shotgun (WGS) entry which is preliminary data.</text>
</comment>
<dbReference type="EMBL" id="BRVO01000001">
    <property type="protein sequence ID" value="GLB48589.1"/>
    <property type="molecule type" value="Genomic_DNA"/>
</dbReference>
<proteinExistence type="predicted"/>